<evidence type="ECO:0000256" key="10">
    <source>
        <dbReference type="SAM" id="Phobius"/>
    </source>
</evidence>
<evidence type="ECO:0000256" key="9">
    <source>
        <dbReference type="SAM" id="MobiDB-lite"/>
    </source>
</evidence>
<evidence type="ECO:0000313" key="11">
    <source>
        <dbReference type="EMBL" id="SHO67052.1"/>
    </source>
</evidence>
<keyword evidence="4 10" id="KW-0812">Transmembrane</keyword>
<feature type="transmembrane region" description="Helical" evidence="10">
    <location>
        <begin position="20"/>
        <end position="43"/>
    </location>
</feature>
<dbReference type="Pfam" id="PF04347">
    <property type="entry name" value="FliO"/>
    <property type="match status" value="1"/>
</dbReference>
<feature type="compositionally biased region" description="Low complexity" evidence="9">
    <location>
        <begin position="214"/>
        <end position="227"/>
    </location>
</feature>
<feature type="region of interest" description="Disordered" evidence="9">
    <location>
        <begin position="105"/>
        <end position="235"/>
    </location>
</feature>
<organism evidence="11 12">
    <name type="scientific">Pseudoxanthobacter soli DSM 19599</name>
    <dbReference type="NCBI Taxonomy" id="1123029"/>
    <lineage>
        <taxon>Bacteria</taxon>
        <taxon>Pseudomonadati</taxon>
        <taxon>Pseudomonadota</taxon>
        <taxon>Alphaproteobacteria</taxon>
        <taxon>Hyphomicrobiales</taxon>
        <taxon>Segnochrobactraceae</taxon>
        <taxon>Pseudoxanthobacter</taxon>
    </lineage>
</organism>
<evidence type="ECO:0000256" key="1">
    <source>
        <dbReference type="ARBA" id="ARBA00004117"/>
    </source>
</evidence>
<gene>
    <name evidence="11" type="ORF">SAMN02745172_03715</name>
</gene>
<dbReference type="GO" id="GO:0044781">
    <property type="term" value="P:bacterial-type flagellum organization"/>
    <property type="evidence" value="ECO:0007669"/>
    <property type="project" value="InterPro"/>
</dbReference>
<keyword evidence="11" id="KW-0969">Cilium</keyword>
<feature type="compositionally biased region" description="Pro residues" evidence="9">
    <location>
        <begin position="199"/>
        <end position="213"/>
    </location>
</feature>
<dbReference type="RefSeq" id="WP_073631496.1">
    <property type="nucleotide sequence ID" value="NZ_FRXO01000010.1"/>
</dbReference>
<dbReference type="GO" id="GO:0009425">
    <property type="term" value="C:bacterial-type flagellum basal body"/>
    <property type="evidence" value="ECO:0007669"/>
    <property type="project" value="UniProtKB-SubCell"/>
</dbReference>
<name>A0A1M7ZQG0_9HYPH</name>
<proteinExistence type="inferred from homology"/>
<keyword evidence="5 10" id="KW-1133">Transmembrane helix</keyword>
<feature type="compositionally biased region" description="Low complexity" evidence="9">
    <location>
        <begin position="134"/>
        <end position="143"/>
    </location>
</feature>
<dbReference type="EMBL" id="FRXO01000010">
    <property type="protein sequence ID" value="SHO67052.1"/>
    <property type="molecule type" value="Genomic_DNA"/>
</dbReference>
<keyword evidence="6 10" id="KW-0472">Membrane</keyword>
<feature type="compositionally biased region" description="Pro residues" evidence="9">
    <location>
        <begin position="144"/>
        <end position="178"/>
    </location>
</feature>
<keyword evidence="3" id="KW-1003">Cell membrane</keyword>
<dbReference type="InterPro" id="IPR052205">
    <property type="entry name" value="FliO/MopB"/>
</dbReference>
<evidence type="ECO:0000256" key="6">
    <source>
        <dbReference type="ARBA" id="ARBA00023136"/>
    </source>
</evidence>
<dbReference type="PANTHER" id="PTHR38766">
    <property type="entry name" value="FLAGELLAR PROTEIN FLIO"/>
    <property type="match status" value="1"/>
</dbReference>
<evidence type="ECO:0000256" key="4">
    <source>
        <dbReference type="ARBA" id="ARBA00022692"/>
    </source>
</evidence>
<dbReference type="GO" id="GO:0005886">
    <property type="term" value="C:plasma membrane"/>
    <property type="evidence" value="ECO:0007669"/>
    <property type="project" value="UniProtKB-SubCell"/>
</dbReference>
<evidence type="ECO:0000256" key="5">
    <source>
        <dbReference type="ARBA" id="ARBA00022989"/>
    </source>
</evidence>
<dbReference type="InterPro" id="IPR022781">
    <property type="entry name" value="Flagellar_biosynth_FliO"/>
</dbReference>
<sequence length="235" mass="24543">MSGWFEEFGFSPASARLLQMVVAAAIALGAIYVVFRLIGWLQGARSSFRSGRRLSVVEVLPVDDRRRLVLVRRDGAEHLLLVGGPGGDLVVENVAASEIPAGVTPEARAYKPPPVAKPASATVQAPVAPPAAPRPASMAKPSHQAPPPPSYPEVPPPAGSQPETPDWPPNPYAPPRPPTAEQAMPAPGDGIPLRATRPDPGPPPLRRPSPAAAPEPAAKPAETPPAGGRSEPRWP</sequence>
<evidence type="ECO:0000256" key="8">
    <source>
        <dbReference type="ARBA" id="ARBA00037937"/>
    </source>
</evidence>
<protein>
    <submittedName>
        <fullName evidence="11">Flagellar biosynthesis protein, FliO</fullName>
    </submittedName>
</protein>
<evidence type="ECO:0000313" key="12">
    <source>
        <dbReference type="Proteomes" id="UP000186406"/>
    </source>
</evidence>
<keyword evidence="12" id="KW-1185">Reference proteome</keyword>
<keyword evidence="11" id="KW-0282">Flagellum</keyword>
<reference evidence="11 12" key="1">
    <citation type="submission" date="2016-12" db="EMBL/GenBank/DDBJ databases">
        <authorList>
            <person name="Song W.-J."/>
            <person name="Kurnit D.M."/>
        </authorList>
    </citation>
    <scope>NUCLEOTIDE SEQUENCE [LARGE SCALE GENOMIC DNA]</scope>
    <source>
        <strain evidence="11 12">DSM 19599</strain>
    </source>
</reference>
<evidence type="ECO:0000256" key="3">
    <source>
        <dbReference type="ARBA" id="ARBA00022475"/>
    </source>
</evidence>
<keyword evidence="11" id="KW-0966">Cell projection</keyword>
<keyword evidence="7" id="KW-0975">Bacterial flagellum</keyword>
<dbReference type="STRING" id="1123029.SAMN02745172_03715"/>
<comment type="similarity">
    <text evidence="8">Belongs to the FliO/MopB family.</text>
</comment>
<evidence type="ECO:0000256" key="2">
    <source>
        <dbReference type="ARBA" id="ARBA00004236"/>
    </source>
</evidence>
<accession>A0A1M7ZQG0</accession>
<dbReference type="PANTHER" id="PTHR38766:SF1">
    <property type="entry name" value="FLAGELLAR PROTEIN FLIO"/>
    <property type="match status" value="1"/>
</dbReference>
<evidence type="ECO:0000256" key="7">
    <source>
        <dbReference type="ARBA" id="ARBA00023143"/>
    </source>
</evidence>
<comment type="subcellular location">
    <subcellularLocation>
        <location evidence="1">Bacterial flagellum basal body</location>
    </subcellularLocation>
    <subcellularLocation>
        <location evidence="2">Cell membrane</location>
    </subcellularLocation>
</comment>
<dbReference type="Proteomes" id="UP000186406">
    <property type="component" value="Unassembled WGS sequence"/>
</dbReference>
<dbReference type="AlphaFoldDB" id="A0A1M7ZQG0"/>